<gene>
    <name evidence="3" type="ORF">GcLGCM259_1861</name>
</gene>
<evidence type="ECO:0000313" key="3">
    <source>
        <dbReference type="EMBL" id="QCY47579.1"/>
    </source>
</evidence>
<name>A0A5B7WUK8_9MICC</name>
<accession>A0A5B7WUK8</accession>
<evidence type="ECO:0000313" key="4">
    <source>
        <dbReference type="Proteomes" id="UP000307000"/>
    </source>
</evidence>
<dbReference type="SMART" id="SM00858">
    <property type="entry name" value="SAF"/>
    <property type="match status" value="1"/>
</dbReference>
<keyword evidence="4" id="KW-1185">Reference proteome</keyword>
<keyword evidence="1" id="KW-1133">Transmembrane helix</keyword>
<keyword evidence="1" id="KW-0812">Transmembrane</keyword>
<dbReference type="KEGG" id="gcr:GcLGCM259_1861"/>
<keyword evidence="1" id="KW-0472">Membrane</keyword>
<dbReference type="InterPro" id="IPR013974">
    <property type="entry name" value="SAF"/>
</dbReference>
<protein>
    <recommendedName>
        <fullName evidence="2">SAF domain-containing protein</fullName>
    </recommendedName>
</protein>
<evidence type="ECO:0000256" key="1">
    <source>
        <dbReference type="SAM" id="Phobius"/>
    </source>
</evidence>
<dbReference type="Proteomes" id="UP000307000">
    <property type="component" value="Chromosome"/>
</dbReference>
<dbReference type="EMBL" id="CP034412">
    <property type="protein sequence ID" value="QCY47579.1"/>
    <property type="molecule type" value="Genomic_DNA"/>
</dbReference>
<proteinExistence type="predicted"/>
<feature type="transmembrane region" description="Helical" evidence="1">
    <location>
        <begin position="28"/>
        <end position="46"/>
    </location>
</feature>
<sequence length="221" mass="23870">MVAEARSKHQTVPVSPRVRRARWKEPRLLLGLLLVAAAVTGTVVLVNSMDERTAVYVAKQDITLGEPLGEENLEVAHVQLGDSMQHYVPAEAQHLQDARANTFIGSGQLIAQDFVTRSELGSRRPINIDLPVDLSPAITPGSRVDVWIAQREPGTASYGTPELLANLVEVSARTERAAGLVGQSAVNLELLVEPAYLEPLLQALANESRIIVVYNPAGESS</sequence>
<reference evidence="3 4" key="1">
    <citation type="submission" date="2018-12" db="EMBL/GenBank/DDBJ databases">
        <title>Complete Genome Sequence of Glutamicibacter creatinolyticus strain LGCM259,isolated from an abscess of a 12-year-old mare in Italy.</title>
        <authorList>
            <person name="Santos R.G."/>
            <person name="Silva A.L."/>
            <person name="Seyffert N."/>
            <person name="Castro T.L.P."/>
            <person name="Attili A.R."/>
            <person name="Rifici C."/>
            <person name="Mazzullo G."/>
            <person name="Brenig B."/>
            <person name="Venanzi F."/>
            <person name="Azevedo V."/>
        </authorList>
    </citation>
    <scope>NUCLEOTIDE SEQUENCE [LARGE SCALE GENOMIC DNA]</scope>
    <source>
        <strain evidence="3 4">LGCM 259</strain>
    </source>
</reference>
<organism evidence="3 4">
    <name type="scientific">Glutamicibacter creatinolyticus</name>
    <dbReference type="NCBI Taxonomy" id="162496"/>
    <lineage>
        <taxon>Bacteria</taxon>
        <taxon>Bacillati</taxon>
        <taxon>Actinomycetota</taxon>
        <taxon>Actinomycetes</taxon>
        <taxon>Micrococcales</taxon>
        <taxon>Micrococcaceae</taxon>
        <taxon>Glutamicibacter</taxon>
    </lineage>
</organism>
<dbReference type="AlphaFoldDB" id="A0A5B7WUK8"/>
<evidence type="ECO:0000259" key="2">
    <source>
        <dbReference type="SMART" id="SM00858"/>
    </source>
</evidence>
<feature type="domain" description="SAF" evidence="2">
    <location>
        <begin position="53"/>
        <end position="116"/>
    </location>
</feature>